<dbReference type="InterPro" id="IPR036388">
    <property type="entry name" value="WH-like_DNA-bd_sf"/>
</dbReference>
<dbReference type="CDD" id="cd00090">
    <property type="entry name" value="HTH_ARSR"/>
    <property type="match status" value="1"/>
</dbReference>
<dbReference type="PANTHER" id="PTHR38600">
    <property type="entry name" value="TRANSCRIPTIONAL REGULATORY PROTEIN"/>
    <property type="match status" value="1"/>
</dbReference>
<evidence type="ECO:0000259" key="1">
    <source>
        <dbReference type="PROSITE" id="PS50987"/>
    </source>
</evidence>
<proteinExistence type="predicted"/>
<dbReference type="EMBL" id="BMJY01000006">
    <property type="protein sequence ID" value="GGH43286.1"/>
    <property type="molecule type" value="Genomic_DNA"/>
</dbReference>
<evidence type="ECO:0000313" key="2">
    <source>
        <dbReference type="EMBL" id="GGH43286.1"/>
    </source>
</evidence>
<dbReference type="Pfam" id="PF12840">
    <property type="entry name" value="HTH_20"/>
    <property type="match status" value="1"/>
</dbReference>
<reference evidence="2" key="1">
    <citation type="journal article" date="2014" name="Int. J. Syst. Evol. Microbiol.">
        <title>Complete genome sequence of Corynebacterium casei LMG S-19264T (=DSM 44701T), isolated from a smear-ripened cheese.</title>
        <authorList>
            <consortium name="US DOE Joint Genome Institute (JGI-PGF)"/>
            <person name="Walter F."/>
            <person name="Albersmeier A."/>
            <person name="Kalinowski J."/>
            <person name="Ruckert C."/>
        </authorList>
    </citation>
    <scope>NUCLEOTIDE SEQUENCE</scope>
    <source>
        <strain evidence="2">CGMCC 1.15794</strain>
    </source>
</reference>
<dbReference type="PANTHER" id="PTHR38600:SF2">
    <property type="entry name" value="SLL0088 PROTEIN"/>
    <property type="match status" value="1"/>
</dbReference>
<dbReference type="PRINTS" id="PR00778">
    <property type="entry name" value="HTHARSR"/>
</dbReference>
<keyword evidence="3" id="KW-1185">Reference proteome</keyword>
<organism evidence="2 3">
    <name type="scientific">Microbacterium album</name>
    <dbReference type="NCBI Taxonomy" id="2053191"/>
    <lineage>
        <taxon>Bacteria</taxon>
        <taxon>Bacillati</taxon>
        <taxon>Actinomycetota</taxon>
        <taxon>Actinomycetes</taxon>
        <taxon>Micrococcales</taxon>
        <taxon>Microbacteriaceae</taxon>
        <taxon>Microbacterium</taxon>
    </lineage>
</organism>
<gene>
    <name evidence="2" type="ORF">GCM10010921_17080</name>
</gene>
<dbReference type="SMART" id="SM00418">
    <property type="entry name" value="HTH_ARSR"/>
    <property type="match status" value="1"/>
</dbReference>
<dbReference type="InterPro" id="IPR001845">
    <property type="entry name" value="HTH_ArsR_DNA-bd_dom"/>
</dbReference>
<dbReference type="InterPro" id="IPR011991">
    <property type="entry name" value="ArsR-like_HTH"/>
</dbReference>
<feature type="domain" description="HTH arsR-type" evidence="1">
    <location>
        <begin position="6"/>
        <end position="100"/>
    </location>
</feature>
<dbReference type="Proteomes" id="UP000657592">
    <property type="component" value="Unassembled WGS sequence"/>
</dbReference>
<evidence type="ECO:0000313" key="3">
    <source>
        <dbReference type="Proteomes" id="UP000657592"/>
    </source>
</evidence>
<dbReference type="InterPro" id="IPR036390">
    <property type="entry name" value="WH_DNA-bd_sf"/>
</dbReference>
<comment type="caution">
    <text evidence="2">The sequence shown here is derived from an EMBL/GenBank/DDBJ whole genome shotgun (WGS) entry which is preliminary data.</text>
</comment>
<dbReference type="PROSITE" id="PS50987">
    <property type="entry name" value="HTH_ARSR_2"/>
    <property type="match status" value="1"/>
</dbReference>
<dbReference type="RefSeq" id="WP_188755863.1">
    <property type="nucleotide sequence ID" value="NZ_BMJY01000006.1"/>
</dbReference>
<dbReference type="NCBIfam" id="NF033788">
    <property type="entry name" value="HTH_metalloreg"/>
    <property type="match status" value="1"/>
</dbReference>
<dbReference type="AlphaFoldDB" id="A0A917MNT2"/>
<name>A0A917MNT2_9MICO</name>
<dbReference type="SUPFAM" id="SSF46785">
    <property type="entry name" value="Winged helix' DNA-binding domain"/>
    <property type="match status" value="1"/>
</dbReference>
<accession>A0A917MNT2</accession>
<dbReference type="Gene3D" id="1.10.10.10">
    <property type="entry name" value="Winged helix-like DNA-binding domain superfamily/Winged helix DNA-binding domain"/>
    <property type="match status" value="1"/>
</dbReference>
<reference evidence="2" key="2">
    <citation type="submission" date="2020-09" db="EMBL/GenBank/DDBJ databases">
        <authorList>
            <person name="Sun Q."/>
            <person name="Zhou Y."/>
        </authorList>
    </citation>
    <scope>NUCLEOTIDE SEQUENCE</scope>
    <source>
        <strain evidence="2">CGMCC 1.15794</strain>
    </source>
</reference>
<sequence length="113" mass="12704">MVADTQIALSDDEVDRIFRALADATRRDIVRRTLSEEATVSELAASYDMSFAAVQKHVAVLEGAGLVTKHRNGRERLVRGNPDAIRRAQALLDRYEQIWRSRIDRLDALLAAD</sequence>
<protein>
    <submittedName>
        <fullName evidence="2">Transcriptional regulator, ArsR family protein</fullName>
    </submittedName>
</protein>
<dbReference type="GO" id="GO:0003700">
    <property type="term" value="F:DNA-binding transcription factor activity"/>
    <property type="evidence" value="ECO:0007669"/>
    <property type="project" value="InterPro"/>
</dbReference>